<evidence type="ECO:0000313" key="5">
    <source>
        <dbReference type="EMBL" id="PFX13430.1"/>
    </source>
</evidence>
<feature type="domain" description="S-Me-THD N-terminal" evidence="3">
    <location>
        <begin position="478"/>
        <end position="642"/>
    </location>
</feature>
<dbReference type="Pfam" id="PF20906">
    <property type="entry name" value="S-Me-THD_C"/>
    <property type="match status" value="1"/>
</dbReference>
<dbReference type="SUPFAM" id="SSF53067">
    <property type="entry name" value="Actin-like ATPase domain"/>
    <property type="match status" value="1"/>
</dbReference>
<dbReference type="Pfam" id="PF01968">
    <property type="entry name" value="Hydantoinase_A"/>
    <property type="match status" value="1"/>
</dbReference>
<dbReference type="InterPro" id="IPR045079">
    <property type="entry name" value="Oxoprolinase-like"/>
</dbReference>
<evidence type="ECO:0000313" key="6">
    <source>
        <dbReference type="Proteomes" id="UP000225706"/>
    </source>
</evidence>
<dbReference type="InterPro" id="IPR048350">
    <property type="entry name" value="S-Me-THD-like_C"/>
</dbReference>
<reference evidence="6" key="1">
    <citation type="journal article" date="2017" name="bioRxiv">
        <title>Comparative analysis of the genomes of Stylophora pistillata and Acropora digitifera provides evidence for extensive differences between species of corals.</title>
        <authorList>
            <person name="Voolstra C.R."/>
            <person name="Li Y."/>
            <person name="Liew Y.J."/>
            <person name="Baumgarten S."/>
            <person name="Zoccola D."/>
            <person name="Flot J.-F."/>
            <person name="Tambutte S."/>
            <person name="Allemand D."/>
            <person name="Aranda M."/>
        </authorList>
    </citation>
    <scope>NUCLEOTIDE SEQUENCE [LARGE SCALE GENOMIC DNA]</scope>
</reference>
<sequence length="861" mass="93146">MSLSIGVDVGETNTTAVILKEKEVLCSSEVPTRQDVTSGVIEAIELVLRQLPEEHAHNRGENFEKVSIGATLFENAVKQGKNLSKVALFRLCYPATVAIPPPCVPALHKFFYLNGGCETDGTTITHVDEDQLTQKTKEVYIEGITHIAIVGVYSPKYTDQEDRANRVISSTSPEMKITLSHKVCDEEDFLKREHLSIMNESLRPLCEHTVETLSTALMELGLKCPFYFTRGDGKLISFEDTRRFPVLTLTSGLTNSMRGAAFLTGVQNGIVIVIDIGGTNMHVGSIKDGFPKHLSGKTVKLGGGSIVQESKEGKTVSQTLTTKALVFGGKATTATDIAVASGFSDIGDKEKMKHLSQKFQEGELEDVKKKIQAAIDQAKPSDEAQPVIVVGGGANLLNPDNPIQFKGASKVIIPRHFQVANAVGAAVAVLEQYTREPSPLQKASILLQLAKSDVEETILQTEPFIDPVTGDWILKKYDIECITLGAGIMACGGGGNTNIGKLRAMASLERNGEIRVVHPGKLGTEPELTGPVAVVALMGNPMMVCERLISGLESASALKKMEEGHCPEDEPSSRTEPVALLCIEMGGISTTEPLAVAGDKKIRIVDADGMGRANPVLEMFLPYVYGSPTSFSAIGDEKGNTQSFCANCPKEMEEHYRKAIGEMGEMAGIAFTINWTFVSEATCPLYSLSRLRKLGNTVLEARKKKQDPVESIIEHENGKIIFQGEIVEVTNGGGGGFCEGTIIIEGSRPEADLNEKLYIAVKNENYLAYVCDVKGDKTYLAAVPDLISLVKEDGSAITTEMVQKDLHVSVIAMPCNPLWKTKKGKKAGGPAAFGCHDDVKPDKPLGKYKWYPPIPQIKTDH</sequence>
<dbReference type="AlphaFoldDB" id="A0A2B4RAA9"/>
<dbReference type="InterPro" id="IPR027479">
    <property type="entry name" value="S-Me-THD_N_sf"/>
</dbReference>
<proteinExistence type="predicted"/>
<evidence type="ECO:0000259" key="3">
    <source>
        <dbReference type="Pfam" id="PF06032"/>
    </source>
</evidence>
<name>A0A2B4RAA9_STYPI</name>
<accession>A0A2B4RAA9</accession>
<protein>
    <submittedName>
        <fullName evidence="5">Hydantoin utilization protein A</fullName>
    </submittedName>
</protein>
<dbReference type="EMBL" id="LSMT01000978">
    <property type="protein sequence ID" value="PFX13430.1"/>
    <property type="molecule type" value="Genomic_DNA"/>
</dbReference>
<dbReference type="GO" id="GO:0016787">
    <property type="term" value="F:hydrolase activity"/>
    <property type="evidence" value="ECO:0007669"/>
    <property type="project" value="InterPro"/>
</dbReference>
<dbReference type="InterPro" id="IPR002821">
    <property type="entry name" value="Hydantoinase_A"/>
</dbReference>
<evidence type="ECO:0000259" key="1">
    <source>
        <dbReference type="Pfam" id="PF01968"/>
    </source>
</evidence>
<dbReference type="Gene3D" id="3.30.420.40">
    <property type="match status" value="2"/>
</dbReference>
<feature type="domain" description="S-Me-THD-like C-terminal" evidence="4">
    <location>
        <begin position="650"/>
        <end position="841"/>
    </location>
</feature>
<dbReference type="OrthoDB" id="5404895at2759"/>
<gene>
    <name evidence="5" type="primary">hyuA</name>
    <name evidence="5" type="ORF">AWC38_SpisGene22476</name>
</gene>
<dbReference type="Gene3D" id="2.40.390.10">
    <property type="entry name" value="CV3147-like"/>
    <property type="match status" value="1"/>
</dbReference>
<dbReference type="InterPro" id="IPR024071">
    <property type="entry name" value="S-Me-THD_C_sf"/>
</dbReference>
<keyword evidence="6" id="KW-1185">Reference proteome</keyword>
<dbReference type="PANTHER" id="PTHR11365">
    <property type="entry name" value="5-OXOPROLINASE RELATED"/>
    <property type="match status" value="1"/>
</dbReference>
<dbReference type="PANTHER" id="PTHR11365:SF10">
    <property type="entry name" value="HYDANTOINASE_OXOPROLINASE"/>
    <property type="match status" value="1"/>
</dbReference>
<feature type="domain" description="Hydantoinase A/oxoprolinase" evidence="1">
    <location>
        <begin position="195"/>
        <end position="333"/>
    </location>
</feature>
<dbReference type="InterPro" id="IPR008040">
    <property type="entry name" value="Hydant_A_N"/>
</dbReference>
<comment type="caution">
    <text evidence="5">The sequence shown here is derived from an EMBL/GenBank/DDBJ whole genome shotgun (WGS) entry which is preliminary data.</text>
</comment>
<organism evidence="5 6">
    <name type="scientific">Stylophora pistillata</name>
    <name type="common">Smooth cauliflower coral</name>
    <dbReference type="NCBI Taxonomy" id="50429"/>
    <lineage>
        <taxon>Eukaryota</taxon>
        <taxon>Metazoa</taxon>
        <taxon>Cnidaria</taxon>
        <taxon>Anthozoa</taxon>
        <taxon>Hexacorallia</taxon>
        <taxon>Scleractinia</taxon>
        <taxon>Astrocoeniina</taxon>
        <taxon>Pocilloporidae</taxon>
        <taxon>Stylophora</taxon>
    </lineage>
</organism>
<evidence type="ECO:0000259" key="2">
    <source>
        <dbReference type="Pfam" id="PF05378"/>
    </source>
</evidence>
<dbReference type="Pfam" id="PF05378">
    <property type="entry name" value="Hydant_A_N"/>
    <property type="match status" value="1"/>
</dbReference>
<dbReference type="InterPro" id="IPR043129">
    <property type="entry name" value="ATPase_NBD"/>
</dbReference>
<dbReference type="InterPro" id="IPR010318">
    <property type="entry name" value="S-Me-THD_N"/>
</dbReference>
<dbReference type="SUPFAM" id="SSF160991">
    <property type="entry name" value="CV3147-like"/>
    <property type="match status" value="1"/>
</dbReference>
<dbReference type="Proteomes" id="UP000225706">
    <property type="component" value="Unassembled WGS sequence"/>
</dbReference>
<evidence type="ECO:0000259" key="4">
    <source>
        <dbReference type="Pfam" id="PF20906"/>
    </source>
</evidence>
<dbReference type="Pfam" id="PF06032">
    <property type="entry name" value="S-Me-THD_N"/>
    <property type="match status" value="1"/>
</dbReference>
<feature type="domain" description="Hydantoinase/oxoprolinase N-terminal" evidence="2">
    <location>
        <begin position="5"/>
        <end position="170"/>
    </location>
</feature>
<dbReference type="Gene3D" id="3.40.1610.10">
    <property type="entry name" value="CV3147-like domain"/>
    <property type="match status" value="1"/>
</dbReference>